<dbReference type="InterPro" id="IPR036034">
    <property type="entry name" value="PDZ_sf"/>
</dbReference>
<dbReference type="AlphaFoldDB" id="A0A485L3L3"/>
<dbReference type="OrthoDB" id="123971at2759"/>
<dbReference type="EMBL" id="CAADRA010005706">
    <property type="protein sequence ID" value="VFT92329.1"/>
    <property type="molecule type" value="Genomic_DNA"/>
</dbReference>
<dbReference type="SUPFAM" id="SSF50156">
    <property type="entry name" value="PDZ domain-like"/>
    <property type="match status" value="1"/>
</dbReference>
<feature type="domain" description="PDZ" evidence="1">
    <location>
        <begin position="10"/>
        <end position="95"/>
    </location>
</feature>
<reference evidence="2" key="2">
    <citation type="submission" date="2019-06" db="EMBL/GenBank/DDBJ databases">
        <title>Genomics analysis of Aphanomyces spp. identifies a new class of oomycete effector associated with host adaptation.</title>
        <authorList>
            <person name="Gaulin E."/>
        </authorList>
    </citation>
    <scope>NUCLEOTIDE SEQUENCE</scope>
    <source>
        <strain evidence="2">CBS 578.67</strain>
    </source>
</reference>
<gene>
    <name evidence="3" type="primary">Aste57867_15527</name>
    <name evidence="2" type="ORF">As57867_015471</name>
    <name evidence="3" type="ORF">ASTE57867_15527</name>
</gene>
<keyword evidence="4" id="KW-1185">Reference proteome</keyword>
<evidence type="ECO:0000313" key="2">
    <source>
        <dbReference type="EMBL" id="KAF0693501.1"/>
    </source>
</evidence>
<organism evidence="3 4">
    <name type="scientific">Aphanomyces stellatus</name>
    <dbReference type="NCBI Taxonomy" id="120398"/>
    <lineage>
        <taxon>Eukaryota</taxon>
        <taxon>Sar</taxon>
        <taxon>Stramenopiles</taxon>
        <taxon>Oomycota</taxon>
        <taxon>Saprolegniomycetes</taxon>
        <taxon>Saprolegniales</taxon>
        <taxon>Verrucalvaceae</taxon>
        <taxon>Aphanomyces</taxon>
    </lineage>
</organism>
<accession>A0A485L3L3</accession>
<dbReference type="PROSITE" id="PS50106">
    <property type="entry name" value="PDZ"/>
    <property type="match status" value="1"/>
</dbReference>
<reference evidence="3 4" key="1">
    <citation type="submission" date="2019-03" db="EMBL/GenBank/DDBJ databases">
        <authorList>
            <person name="Gaulin E."/>
            <person name="Dumas B."/>
        </authorList>
    </citation>
    <scope>NUCLEOTIDE SEQUENCE [LARGE SCALE GENOMIC DNA]</scope>
    <source>
        <strain evidence="3">CBS 568.67</strain>
    </source>
</reference>
<dbReference type="Proteomes" id="UP000332933">
    <property type="component" value="Unassembled WGS sequence"/>
</dbReference>
<dbReference type="InterPro" id="IPR001478">
    <property type="entry name" value="PDZ"/>
</dbReference>
<dbReference type="Gene3D" id="2.30.42.10">
    <property type="match status" value="1"/>
</dbReference>
<proteinExistence type="predicted"/>
<protein>
    <submittedName>
        <fullName evidence="3">Aste57867_15527 protein</fullName>
    </submittedName>
</protein>
<name>A0A485L3L3_9STRA</name>
<evidence type="ECO:0000313" key="4">
    <source>
        <dbReference type="Proteomes" id="UP000332933"/>
    </source>
</evidence>
<evidence type="ECO:0000259" key="1">
    <source>
        <dbReference type="PROSITE" id="PS50106"/>
    </source>
</evidence>
<evidence type="ECO:0000313" key="3">
    <source>
        <dbReference type="EMBL" id="VFT92329.1"/>
    </source>
</evidence>
<dbReference type="EMBL" id="VJMH01005685">
    <property type="protein sequence ID" value="KAF0693501.1"/>
    <property type="molecule type" value="Genomic_DNA"/>
</dbReference>
<sequence>MEAPPSVTFDAPVEKGEHGFGIYFTRTESSHVIVEGFVPCADGSIGPAEVLGTIEIDDVLERINGLDVTEMEMPDIINELRAAAKGPNVLTFRRRSRMPSTAAPTTDKSPFWCTEFHQLQAAESTKWSASILSEVEFCDYLYREADSQQKSYLRQQYPTLMAHHQAQFEAWPVAVMRCEPAAYERLPPHHYAAVIAPSACLVVLLESLRVRFTWTRDEMQALMVVLQAQHGIMSALDLVLALGRWGDDDVCVLHHAHDGRQSYPRLTKAMWVFLYESAIHALSADELAYVNERI</sequence>